<protein>
    <submittedName>
        <fullName evidence="1">Uncharacterized protein</fullName>
    </submittedName>
</protein>
<accession>A0A0H4Y143</accession>
<dbReference type="EMBL" id="KT159937">
    <property type="protein sequence ID" value="AKR04332.1"/>
    <property type="molecule type" value="Genomic_DNA"/>
</dbReference>
<evidence type="ECO:0000313" key="2">
    <source>
        <dbReference type="EMBL" id="AKR04332.1"/>
    </source>
</evidence>
<dbReference type="Proteomes" id="UP000105007">
    <property type="component" value="Segment"/>
</dbReference>
<proteinExistence type="predicted"/>
<sequence length="328" mass="37306">MLCKYSNILVRDEPIDSRPFPTATEHDLTRYTDYPGLFNNEVNTRDLERTSTLVLSSKYHTYTREFIMSMITSCVTESATCIVEYIGVDPKEAKVYRRLGKGGGNMLVVGVEKDADWTSPAINRFVNELPSVKHVVMMMSSDHYKTVGVPVLDRSDIVQVYVSATCVMHGPVNNKSFVEGTEAAWPIAFSSGDSVDHVVSTTFEMLNQKTLGQDPMFALGLYNNQGGNFKMEAYDRDQVGIDNYSHNNGIYANNFVQDSPFEQNNFLVYYTVLQEWKGGVLRDSKMDFCDIFGTMLSIRGSYLFRDGPTCFIFTPDYWRNRLTLEEFF</sequence>
<organism evidence="1 3">
    <name type="scientific">Salmon gill poxvirus</name>
    <dbReference type="NCBI Taxonomy" id="1680908"/>
    <lineage>
        <taxon>Viruses</taxon>
        <taxon>Varidnaviria</taxon>
        <taxon>Bamfordvirae</taxon>
        <taxon>Nucleocytoviricota</taxon>
        <taxon>Pokkesviricetes</taxon>
        <taxon>Chitovirales</taxon>
        <taxon>Poxviridae</taxon>
        <taxon>Chordopoxvirinae</taxon>
        <taxon>Salmonpoxvirus</taxon>
        <taxon>Salmonpoxvirus gillpox</taxon>
        <taxon>Salmon gillpox virus</taxon>
    </lineage>
</organism>
<reference evidence="1 3" key="1">
    <citation type="journal article" date="2015" name="J. Virol.">
        <title>Salmon gill poxvirus, the deepest representative of the Chordopoxvirinae.</title>
        <authorList>
            <person name="Gjessing M.C."/>
            <person name="Yutin N."/>
            <person name="Tengs T."/>
            <person name="Senkevich T."/>
            <person name="Koonin E.V."/>
            <person name="Ronning H.P."/>
            <person name="Alarson M."/>
            <person name="Ylving S."/>
            <person name="Lie K.-I."/>
            <person name="Saure B."/>
            <person name="Tran L."/>
            <person name="Moss B."/>
            <person name="Dale O.B."/>
        </authorList>
    </citation>
    <scope>NUCLEOTIDE SEQUENCE [LARGE SCALE GENOMIC DNA]</scope>
    <source>
        <strain evidence="1">2012-04-F277-L3G</strain>
    </source>
</reference>
<dbReference type="EMBL" id="KT159937">
    <property type="protein sequence ID" value="AKR04127.1"/>
    <property type="molecule type" value="Genomic_DNA"/>
</dbReference>
<evidence type="ECO:0000313" key="3">
    <source>
        <dbReference type="Proteomes" id="UP000105007"/>
    </source>
</evidence>
<gene>
    <name evidence="1" type="ORF">SGPV003</name>
    <name evidence="2" type="ORF">SGPV208</name>
</gene>
<evidence type="ECO:0000313" key="1">
    <source>
        <dbReference type="EMBL" id="AKR04127.1"/>
    </source>
</evidence>
<dbReference type="KEGG" id="vg:25392170"/>
<name>A0A0H4Y143_9POXV</name>
<dbReference type="GeneID" id="25392170"/>
<keyword evidence="3" id="KW-1185">Reference proteome</keyword>
<dbReference type="GeneID" id="25392375"/>
<dbReference type="RefSeq" id="YP_009162580.1">
    <property type="nucleotide sequence ID" value="NC_027707.1"/>
</dbReference>
<dbReference type="RefSeq" id="YP_009162375.1">
    <property type="nucleotide sequence ID" value="NC_027707.1"/>
</dbReference>
<dbReference type="KEGG" id="vg:25392375"/>